<dbReference type="EMBL" id="CP063231">
    <property type="protein sequence ID" value="URL58636.1"/>
    <property type="molecule type" value="Genomic_DNA"/>
</dbReference>
<dbReference type="InterPro" id="IPR036365">
    <property type="entry name" value="PGBD-like_sf"/>
</dbReference>
<reference evidence="3" key="1">
    <citation type="submission" date="2020-10" db="EMBL/GenBank/DDBJ databases">
        <title>Whole-genome sequence of Luteibacter sp. EIF3.</title>
        <authorList>
            <person name="Friedrich I."/>
            <person name="Hertel R."/>
            <person name="Daniel R."/>
        </authorList>
    </citation>
    <scope>NUCLEOTIDE SEQUENCE</scope>
    <source>
        <strain evidence="3">EIF3</strain>
    </source>
</reference>
<dbReference type="RefSeq" id="WP_250339330.1">
    <property type="nucleotide sequence ID" value="NZ_CP063231.1"/>
</dbReference>
<dbReference type="Proteomes" id="UP001056681">
    <property type="component" value="Chromosome"/>
</dbReference>
<evidence type="ECO:0000313" key="3">
    <source>
        <dbReference type="EMBL" id="URL58636.1"/>
    </source>
</evidence>
<dbReference type="Gene3D" id="1.10.101.10">
    <property type="entry name" value="PGBD-like superfamily/PGBD"/>
    <property type="match status" value="1"/>
</dbReference>
<evidence type="ECO:0000256" key="1">
    <source>
        <dbReference type="SAM" id="MobiDB-lite"/>
    </source>
</evidence>
<protein>
    <submittedName>
        <fullName evidence="3">Peptidoglycan-binding protein</fullName>
    </submittedName>
</protein>
<proteinExistence type="predicted"/>
<feature type="compositionally biased region" description="Basic residues" evidence="1">
    <location>
        <begin position="60"/>
        <end position="69"/>
    </location>
</feature>
<accession>A0ABY4T799</accession>
<feature type="region of interest" description="Disordered" evidence="1">
    <location>
        <begin position="49"/>
        <end position="72"/>
    </location>
</feature>
<organism evidence="3 4">
    <name type="scientific">Luteibacter flocculans</name>
    <dbReference type="NCBI Taxonomy" id="2780091"/>
    <lineage>
        <taxon>Bacteria</taxon>
        <taxon>Pseudomonadati</taxon>
        <taxon>Pseudomonadota</taxon>
        <taxon>Gammaproteobacteria</taxon>
        <taxon>Lysobacterales</taxon>
        <taxon>Rhodanobacteraceae</taxon>
        <taxon>Luteibacter</taxon>
    </lineage>
</organism>
<gene>
    <name evidence="3" type="ORF">IM816_00385</name>
</gene>
<dbReference type="SUPFAM" id="SSF47090">
    <property type="entry name" value="PGBD-like"/>
    <property type="match status" value="1"/>
</dbReference>
<dbReference type="InterPro" id="IPR036366">
    <property type="entry name" value="PGBDSf"/>
</dbReference>
<feature type="compositionally biased region" description="Basic and acidic residues" evidence="1">
    <location>
        <begin position="1"/>
        <end position="16"/>
    </location>
</feature>
<evidence type="ECO:0000313" key="4">
    <source>
        <dbReference type="Proteomes" id="UP001056681"/>
    </source>
</evidence>
<keyword evidence="4" id="KW-1185">Reference proteome</keyword>
<evidence type="ECO:0000259" key="2">
    <source>
        <dbReference type="Pfam" id="PF01471"/>
    </source>
</evidence>
<dbReference type="Pfam" id="PF01471">
    <property type="entry name" value="PG_binding_1"/>
    <property type="match status" value="1"/>
</dbReference>
<dbReference type="InterPro" id="IPR002477">
    <property type="entry name" value="Peptidoglycan-bd-like"/>
</dbReference>
<name>A0ABY4T799_9GAMM</name>
<feature type="domain" description="Peptidoglycan binding-like" evidence="2">
    <location>
        <begin position="89"/>
        <end position="144"/>
    </location>
</feature>
<sequence length="159" mass="17242">MTTHVSDDAFDHDEGARASSLKSVHKLSTHDPIYDQQLLRDVAIANARTRAELGPPSRKGLVKQTRRKPNLPQPAQATVLREGMCGFPIMELQAHLKRLGYTDARGRPLAADGRFGPVTRMALLGFQVEHGVEANGVCDQATQALVQNAAEGLGHVETV</sequence>
<feature type="region of interest" description="Disordered" evidence="1">
    <location>
        <begin position="1"/>
        <end position="24"/>
    </location>
</feature>